<reference evidence="10" key="1">
    <citation type="submission" date="2021-02" db="EMBL/GenBank/DDBJ databases">
        <authorList>
            <person name="Nowell W R."/>
        </authorList>
    </citation>
    <scope>NUCLEOTIDE SEQUENCE</scope>
</reference>
<feature type="transmembrane region" description="Helical" evidence="8">
    <location>
        <begin position="179"/>
        <end position="202"/>
    </location>
</feature>
<dbReference type="SUPFAM" id="SSF81321">
    <property type="entry name" value="Family A G protein-coupled receptor-like"/>
    <property type="match status" value="1"/>
</dbReference>
<evidence type="ECO:0000313" key="10">
    <source>
        <dbReference type="EMBL" id="CAF1157267.1"/>
    </source>
</evidence>
<keyword evidence="5 8" id="KW-0472">Membrane</keyword>
<evidence type="ECO:0000256" key="7">
    <source>
        <dbReference type="ARBA" id="ARBA00023224"/>
    </source>
</evidence>
<dbReference type="InterPro" id="IPR000276">
    <property type="entry name" value="GPCR_Rhodpsn"/>
</dbReference>
<comment type="subcellular location">
    <subcellularLocation>
        <location evidence="1">Membrane</location>
        <topology evidence="1">Multi-pass membrane protein</topology>
    </subcellularLocation>
</comment>
<dbReference type="Gene3D" id="1.20.1070.10">
    <property type="entry name" value="Rhodopsin 7-helix transmembrane proteins"/>
    <property type="match status" value="1"/>
</dbReference>
<feature type="transmembrane region" description="Helical" evidence="8">
    <location>
        <begin position="62"/>
        <end position="84"/>
    </location>
</feature>
<dbReference type="Proteomes" id="UP000681722">
    <property type="component" value="Unassembled WGS sequence"/>
</dbReference>
<feature type="transmembrane region" description="Helical" evidence="8">
    <location>
        <begin position="280"/>
        <end position="303"/>
    </location>
</feature>
<protein>
    <recommendedName>
        <fullName evidence="9">G-protein coupled receptors family 1 profile domain-containing protein</fullName>
    </recommendedName>
</protein>
<accession>A0A814T6D8</accession>
<evidence type="ECO:0000256" key="1">
    <source>
        <dbReference type="ARBA" id="ARBA00004141"/>
    </source>
</evidence>
<name>A0A814T6D8_9BILA</name>
<dbReference type="InterPro" id="IPR017452">
    <property type="entry name" value="GPCR_Rhodpsn_7TM"/>
</dbReference>
<dbReference type="GO" id="GO:0004930">
    <property type="term" value="F:G protein-coupled receptor activity"/>
    <property type="evidence" value="ECO:0007669"/>
    <property type="project" value="UniProtKB-KW"/>
</dbReference>
<dbReference type="GO" id="GO:0005886">
    <property type="term" value="C:plasma membrane"/>
    <property type="evidence" value="ECO:0007669"/>
    <property type="project" value="TreeGrafter"/>
</dbReference>
<sequence>MNTNITSTTTIVNLVDQLDIIRQYIAIWFGLFLVIFGNIGNLLLITLFFSDTLLRVNPCSRYILSSSICDLVQLNSTLVIGILADGFNHDLTIRFSLCCKLRNYFDQLSSTTTLTFILLATIERYLLTSSKHHSCRLKHLLTKTRPISLVTVAIWSLISIPNLIEHSKTRQCQLTRSVTHAFIGLICLSFLPILLMFIFGVLTLNNLRKLGKHAQIMRAEQIYKRLLHIDKQLTILLLIQISIISLATLPFMTSYTYIIIFRHRFRSSSWRAWESLILLIIRFIHYLHNCIDFYIYMLVSSMFRHHFIKLMKRYYWYWSKGCCGRGNRRKRSLMRRHSNEEITKKCIFKQPISQKHSVLIIY</sequence>
<keyword evidence="12" id="KW-1185">Reference proteome</keyword>
<dbReference type="Proteomes" id="UP000663829">
    <property type="component" value="Unassembled WGS sequence"/>
</dbReference>
<dbReference type="PANTHER" id="PTHR24243:SF233">
    <property type="entry name" value="THYROTROPIN-RELEASING HORMONE RECEPTOR"/>
    <property type="match status" value="1"/>
</dbReference>
<gene>
    <name evidence="10" type="ORF">GPM918_LOCUS21492</name>
    <name evidence="11" type="ORF">SRO942_LOCUS21487</name>
</gene>
<dbReference type="PRINTS" id="PR00237">
    <property type="entry name" value="GPCRRHODOPSN"/>
</dbReference>
<evidence type="ECO:0000256" key="4">
    <source>
        <dbReference type="ARBA" id="ARBA00023040"/>
    </source>
</evidence>
<feature type="transmembrane region" description="Helical" evidence="8">
    <location>
        <begin position="25"/>
        <end position="50"/>
    </location>
</feature>
<keyword evidence="3 8" id="KW-1133">Transmembrane helix</keyword>
<keyword evidence="2 8" id="KW-0812">Transmembrane</keyword>
<evidence type="ECO:0000256" key="5">
    <source>
        <dbReference type="ARBA" id="ARBA00023136"/>
    </source>
</evidence>
<feature type="transmembrane region" description="Helical" evidence="8">
    <location>
        <begin position="233"/>
        <end position="260"/>
    </location>
</feature>
<dbReference type="EMBL" id="CAJOBC010007084">
    <property type="protein sequence ID" value="CAF3920666.1"/>
    <property type="molecule type" value="Genomic_DNA"/>
</dbReference>
<dbReference type="EMBL" id="CAJNOQ010007086">
    <property type="protein sequence ID" value="CAF1157267.1"/>
    <property type="molecule type" value="Genomic_DNA"/>
</dbReference>
<dbReference type="AlphaFoldDB" id="A0A814T6D8"/>
<comment type="caution">
    <text evidence="10">The sequence shown here is derived from an EMBL/GenBank/DDBJ whole genome shotgun (WGS) entry which is preliminary data.</text>
</comment>
<feature type="transmembrane region" description="Helical" evidence="8">
    <location>
        <begin position="104"/>
        <end position="126"/>
    </location>
</feature>
<evidence type="ECO:0000256" key="3">
    <source>
        <dbReference type="ARBA" id="ARBA00022989"/>
    </source>
</evidence>
<evidence type="ECO:0000256" key="2">
    <source>
        <dbReference type="ARBA" id="ARBA00022692"/>
    </source>
</evidence>
<proteinExistence type="predicted"/>
<evidence type="ECO:0000259" key="9">
    <source>
        <dbReference type="PROSITE" id="PS50262"/>
    </source>
</evidence>
<dbReference type="PROSITE" id="PS50262">
    <property type="entry name" value="G_PROTEIN_RECEP_F1_2"/>
    <property type="match status" value="1"/>
</dbReference>
<organism evidence="10 12">
    <name type="scientific">Didymodactylos carnosus</name>
    <dbReference type="NCBI Taxonomy" id="1234261"/>
    <lineage>
        <taxon>Eukaryota</taxon>
        <taxon>Metazoa</taxon>
        <taxon>Spiralia</taxon>
        <taxon>Gnathifera</taxon>
        <taxon>Rotifera</taxon>
        <taxon>Eurotatoria</taxon>
        <taxon>Bdelloidea</taxon>
        <taxon>Philodinida</taxon>
        <taxon>Philodinidae</taxon>
        <taxon>Didymodactylos</taxon>
    </lineage>
</organism>
<keyword evidence="6" id="KW-0675">Receptor</keyword>
<dbReference type="PANTHER" id="PTHR24243">
    <property type="entry name" value="G-PROTEIN COUPLED RECEPTOR"/>
    <property type="match status" value="1"/>
</dbReference>
<feature type="domain" description="G-protein coupled receptors family 1 profile" evidence="9">
    <location>
        <begin position="40"/>
        <end position="296"/>
    </location>
</feature>
<evidence type="ECO:0000313" key="11">
    <source>
        <dbReference type="EMBL" id="CAF3920666.1"/>
    </source>
</evidence>
<feature type="transmembrane region" description="Helical" evidence="8">
    <location>
        <begin position="147"/>
        <end position="164"/>
    </location>
</feature>
<keyword evidence="7" id="KW-0807">Transducer</keyword>
<keyword evidence="4" id="KW-0297">G-protein coupled receptor</keyword>
<evidence type="ECO:0000313" key="12">
    <source>
        <dbReference type="Proteomes" id="UP000663829"/>
    </source>
</evidence>
<evidence type="ECO:0000256" key="6">
    <source>
        <dbReference type="ARBA" id="ARBA00023170"/>
    </source>
</evidence>
<evidence type="ECO:0000256" key="8">
    <source>
        <dbReference type="SAM" id="Phobius"/>
    </source>
</evidence>